<evidence type="ECO:0000313" key="10">
    <source>
        <dbReference type="Proteomes" id="UP001500929"/>
    </source>
</evidence>
<keyword evidence="5 7" id="KW-1133">Transmembrane helix</keyword>
<organism evidence="9 10">
    <name type="scientific">Herbiconiux moechotypicola</name>
    <dbReference type="NCBI Taxonomy" id="637393"/>
    <lineage>
        <taxon>Bacteria</taxon>
        <taxon>Bacillati</taxon>
        <taxon>Actinomycetota</taxon>
        <taxon>Actinomycetes</taxon>
        <taxon>Micrococcales</taxon>
        <taxon>Microbacteriaceae</taxon>
        <taxon>Herbiconiux</taxon>
    </lineage>
</organism>
<name>A0ABN3DSM6_9MICO</name>
<dbReference type="Pfam" id="PF19300">
    <property type="entry name" value="BPD_transp_1_N"/>
    <property type="match status" value="1"/>
</dbReference>
<feature type="transmembrane region" description="Helical" evidence="7">
    <location>
        <begin position="7"/>
        <end position="29"/>
    </location>
</feature>
<comment type="caution">
    <text evidence="9">The sequence shown here is derived from an EMBL/GenBank/DDBJ whole genome shotgun (WGS) entry which is preliminary data.</text>
</comment>
<reference evidence="9 10" key="1">
    <citation type="journal article" date="2019" name="Int. J. Syst. Evol. Microbiol.">
        <title>The Global Catalogue of Microorganisms (GCM) 10K type strain sequencing project: providing services to taxonomists for standard genome sequencing and annotation.</title>
        <authorList>
            <consortium name="The Broad Institute Genomics Platform"/>
            <consortium name="The Broad Institute Genome Sequencing Center for Infectious Disease"/>
            <person name="Wu L."/>
            <person name="Ma J."/>
        </authorList>
    </citation>
    <scope>NUCLEOTIDE SEQUENCE [LARGE SCALE GENOMIC DNA]</scope>
    <source>
        <strain evidence="9 10">JCM 16117</strain>
    </source>
</reference>
<comment type="similarity">
    <text evidence="7">Belongs to the binding-protein-dependent transport system permease family.</text>
</comment>
<feature type="transmembrane region" description="Helical" evidence="7">
    <location>
        <begin position="230"/>
        <end position="256"/>
    </location>
</feature>
<keyword evidence="10" id="KW-1185">Reference proteome</keyword>
<dbReference type="InterPro" id="IPR035906">
    <property type="entry name" value="MetI-like_sf"/>
</dbReference>
<comment type="subcellular location">
    <subcellularLocation>
        <location evidence="1 7">Cell membrane</location>
        <topology evidence="1 7">Multi-pass membrane protein</topology>
    </subcellularLocation>
</comment>
<evidence type="ECO:0000256" key="6">
    <source>
        <dbReference type="ARBA" id="ARBA00023136"/>
    </source>
</evidence>
<evidence type="ECO:0000259" key="8">
    <source>
        <dbReference type="PROSITE" id="PS50928"/>
    </source>
</evidence>
<feature type="transmembrane region" description="Helical" evidence="7">
    <location>
        <begin position="145"/>
        <end position="164"/>
    </location>
</feature>
<feature type="transmembrane region" description="Helical" evidence="7">
    <location>
        <begin position="102"/>
        <end position="125"/>
    </location>
</feature>
<evidence type="ECO:0000256" key="1">
    <source>
        <dbReference type="ARBA" id="ARBA00004651"/>
    </source>
</evidence>
<dbReference type="PANTHER" id="PTHR43163">
    <property type="entry name" value="DIPEPTIDE TRANSPORT SYSTEM PERMEASE PROTEIN DPPB-RELATED"/>
    <property type="match status" value="1"/>
</dbReference>
<dbReference type="Proteomes" id="UP001500929">
    <property type="component" value="Unassembled WGS sequence"/>
</dbReference>
<feature type="transmembrane region" description="Helical" evidence="7">
    <location>
        <begin position="176"/>
        <end position="196"/>
    </location>
</feature>
<dbReference type="EMBL" id="BAAAQY010000008">
    <property type="protein sequence ID" value="GAA2240789.1"/>
    <property type="molecule type" value="Genomic_DNA"/>
</dbReference>
<accession>A0ABN3DSM6</accession>
<evidence type="ECO:0000313" key="9">
    <source>
        <dbReference type="EMBL" id="GAA2240789.1"/>
    </source>
</evidence>
<keyword evidence="6 7" id="KW-0472">Membrane</keyword>
<dbReference type="InterPro" id="IPR000515">
    <property type="entry name" value="MetI-like"/>
</dbReference>
<keyword evidence="3" id="KW-1003">Cell membrane</keyword>
<feature type="domain" description="ABC transmembrane type-1" evidence="8">
    <location>
        <begin position="98"/>
        <end position="299"/>
    </location>
</feature>
<dbReference type="SUPFAM" id="SSF161098">
    <property type="entry name" value="MetI-like"/>
    <property type="match status" value="1"/>
</dbReference>
<protein>
    <submittedName>
        <fullName evidence="9">ABC transporter permease</fullName>
    </submittedName>
</protein>
<keyword evidence="2 7" id="KW-0813">Transport</keyword>
<evidence type="ECO:0000256" key="4">
    <source>
        <dbReference type="ARBA" id="ARBA00022692"/>
    </source>
</evidence>
<dbReference type="PROSITE" id="PS50928">
    <property type="entry name" value="ABC_TM1"/>
    <property type="match status" value="1"/>
</dbReference>
<proteinExistence type="inferred from homology"/>
<evidence type="ECO:0000256" key="7">
    <source>
        <dbReference type="RuleBase" id="RU363032"/>
    </source>
</evidence>
<gene>
    <name evidence="9" type="ORF">GCM10009851_27720</name>
</gene>
<dbReference type="CDD" id="cd06261">
    <property type="entry name" value="TM_PBP2"/>
    <property type="match status" value="1"/>
</dbReference>
<dbReference type="RefSeq" id="WP_259480037.1">
    <property type="nucleotide sequence ID" value="NZ_BAAAQY010000008.1"/>
</dbReference>
<dbReference type="Pfam" id="PF00528">
    <property type="entry name" value="BPD_transp_1"/>
    <property type="match status" value="1"/>
</dbReference>
<evidence type="ECO:0000256" key="5">
    <source>
        <dbReference type="ARBA" id="ARBA00022989"/>
    </source>
</evidence>
<dbReference type="InterPro" id="IPR045621">
    <property type="entry name" value="BPD_transp_1_N"/>
</dbReference>
<evidence type="ECO:0000256" key="3">
    <source>
        <dbReference type="ARBA" id="ARBA00022475"/>
    </source>
</evidence>
<dbReference type="Gene3D" id="1.10.3720.10">
    <property type="entry name" value="MetI-like"/>
    <property type="match status" value="1"/>
</dbReference>
<evidence type="ECO:0000256" key="2">
    <source>
        <dbReference type="ARBA" id="ARBA00022448"/>
    </source>
</evidence>
<keyword evidence="4 7" id="KW-0812">Transmembrane</keyword>
<dbReference type="PANTHER" id="PTHR43163:SF6">
    <property type="entry name" value="DIPEPTIDE TRANSPORT SYSTEM PERMEASE PROTEIN DPPB-RELATED"/>
    <property type="match status" value="1"/>
</dbReference>
<sequence length="324" mass="34198">MLYVLRRVLAAVFVMWAAFTVTFIILYLVPGDPALLIVGGDGGVQATPEELAAVRAEYGFDQPVIVQYFQALGGVLTGNLGMSYQMRQPVTELIGAQFGSTFALAMFALVVAVVAGLVIGGAAVYTKSRILSQLLDSLPPIGASLPTFWVGLVLMQVFCFQLGWFPSAGDRGFDSLVLPGITMAIPGAASIAQVFAKSLRASSRDDYVTVATAKGASRMRVFIGHAARNALLPTITVAGMIVAGLFAYSAITESIFSRAGLGMALDNAVQAKDIPMVSGIVLVIAAVFVVTNLIVDLVYPIIDPRLRRPGASKAVRLQRGLVEA</sequence>
<feature type="transmembrane region" description="Helical" evidence="7">
    <location>
        <begin position="276"/>
        <end position="299"/>
    </location>
</feature>